<dbReference type="PANTHER" id="PTHR42743:SF2">
    <property type="entry name" value="AMINODEOXYCHORISMATE LYASE"/>
    <property type="match status" value="1"/>
</dbReference>
<comment type="subunit">
    <text evidence="3">Homodimer.</text>
</comment>
<dbReference type="NCBIfam" id="TIGR03461">
    <property type="entry name" value="pabC_Proteo"/>
    <property type="match status" value="1"/>
</dbReference>
<dbReference type="PANTHER" id="PTHR42743">
    <property type="entry name" value="AMINO-ACID AMINOTRANSFERASE"/>
    <property type="match status" value="1"/>
</dbReference>
<evidence type="ECO:0000256" key="6">
    <source>
        <dbReference type="ARBA" id="ARBA00023239"/>
    </source>
</evidence>
<evidence type="ECO:0000256" key="7">
    <source>
        <dbReference type="ARBA" id="ARBA00035633"/>
    </source>
</evidence>
<dbReference type="PROSITE" id="PS00770">
    <property type="entry name" value="AA_TRANSFER_CLASS_4"/>
    <property type="match status" value="1"/>
</dbReference>
<evidence type="ECO:0000256" key="12">
    <source>
        <dbReference type="RuleBase" id="RU004516"/>
    </source>
</evidence>
<reference evidence="13 14" key="1">
    <citation type="submission" date="2021-05" db="EMBL/GenBank/DDBJ databases">
        <title>Molecular characterization for Shewanella algae harboring chromosomal blaOXA-55-like strains isolated from clinical and environment sample.</title>
        <authorList>
            <person name="Ohama Y."/>
            <person name="Aoki K."/>
            <person name="Harada S."/>
            <person name="Moriya K."/>
            <person name="Ishii Y."/>
            <person name="Tateda K."/>
        </authorList>
    </citation>
    <scope>NUCLEOTIDE SEQUENCE [LARGE SCALE GENOMIC DNA]</scope>
    <source>
        <strain evidence="13 14">LMG 23746</strain>
    </source>
</reference>
<dbReference type="InterPro" id="IPR050571">
    <property type="entry name" value="Class-IV_PLP-Dep_Aminotrnsfr"/>
</dbReference>
<evidence type="ECO:0000256" key="8">
    <source>
        <dbReference type="ARBA" id="ARBA00035676"/>
    </source>
</evidence>
<keyword evidence="6 13" id="KW-0456">Lyase</keyword>
<dbReference type="Proteomes" id="UP000761574">
    <property type="component" value="Unassembled WGS sequence"/>
</dbReference>
<dbReference type="RefSeq" id="WP_119978953.1">
    <property type="nucleotide sequence ID" value="NZ_BPFB01000040.1"/>
</dbReference>
<dbReference type="Pfam" id="PF01063">
    <property type="entry name" value="Aminotran_4"/>
    <property type="match status" value="1"/>
</dbReference>
<dbReference type="SUPFAM" id="SSF56752">
    <property type="entry name" value="D-aminoacid aminotransferase-like PLP-dependent enzymes"/>
    <property type="match status" value="1"/>
</dbReference>
<dbReference type="EC" id="4.1.3.38" evidence="8 10"/>
<accession>A0ABQ4PN57</accession>
<comment type="cofactor">
    <cofactor evidence="1 12">
        <name>pyridoxal 5'-phosphate</name>
        <dbReference type="ChEBI" id="CHEBI:597326"/>
    </cofactor>
</comment>
<sequence length="277" mass="30622">MSALLWVNGVRQDTVSAVDRGLAYGDGLFATMRCSKGRVLFLDAHLGRAVQTSQRLGMPWQASAQLIGLLNSIAIEQQQDLGSDFCIKLLLSRGVGGRGYQLPEHVSVTEVVSVHPMPSHYRHWQMNGIALQTSPIRLGGQTRLAGMKHLNRLEQVLIKAQVLDKGFDDWLVLDTQERVIESSMANLFLIKDKQVVTPSMHLAGVAGVMREQLIYWFIEAGFNVAIRPVIPSELSQFDHVLLSNSLFGVVGVNRIEQCRFAPSALPLQINQALTLSL</sequence>
<evidence type="ECO:0000256" key="10">
    <source>
        <dbReference type="NCBIfam" id="TIGR03461"/>
    </source>
</evidence>
<evidence type="ECO:0000256" key="2">
    <source>
        <dbReference type="ARBA" id="ARBA00009320"/>
    </source>
</evidence>
<evidence type="ECO:0000256" key="5">
    <source>
        <dbReference type="ARBA" id="ARBA00022909"/>
    </source>
</evidence>
<dbReference type="NCBIfam" id="NF004761">
    <property type="entry name" value="PRK06092.1"/>
    <property type="match status" value="1"/>
</dbReference>
<evidence type="ECO:0000256" key="11">
    <source>
        <dbReference type="RuleBase" id="RU004106"/>
    </source>
</evidence>
<protein>
    <recommendedName>
        <fullName evidence="8 10">Aminodeoxychorismate lyase</fullName>
        <ecNumber evidence="8 10">4.1.3.38</ecNumber>
    </recommendedName>
</protein>
<comment type="catalytic activity">
    <reaction evidence="9">
        <text>4-amino-4-deoxychorismate = 4-aminobenzoate + pyruvate + H(+)</text>
        <dbReference type="Rhea" id="RHEA:16201"/>
        <dbReference type="ChEBI" id="CHEBI:15361"/>
        <dbReference type="ChEBI" id="CHEBI:15378"/>
        <dbReference type="ChEBI" id="CHEBI:17836"/>
        <dbReference type="ChEBI" id="CHEBI:58406"/>
        <dbReference type="EC" id="4.1.3.38"/>
    </reaction>
</comment>
<evidence type="ECO:0000256" key="3">
    <source>
        <dbReference type="ARBA" id="ARBA00011738"/>
    </source>
</evidence>
<comment type="caution">
    <text evidence="13">The sequence shown here is derived from an EMBL/GenBank/DDBJ whole genome shotgun (WGS) entry which is preliminary data.</text>
</comment>
<dbReference type="CDD" id="cd01559">
    <property type="entry name" value="ADCL_like"/>
    <property type="match status" value="1"/>
</dbReference>
<evidence type="ECO:0000313" key="13">
    <source>
        <dbReference type="EMBL" id="GIU49690.1"/>
    </source>
</evidence>
<dbReference type="GO" id="GO:0016829">
    <property type="term" value="F:lyase activity"/>
    <property type="evidence" value="ECO:0007669"/>
    <property type="project" value="UniProtKB-KW"/>
</dbReference>
<evidence type="ECO:0000313" key="14">
    <source>
        <dbReference type="Proteomes" id="UP000761574"/>
    </source>
</evidence>
<dbReference type="EMBL" id="BPFB01000040">
    <property type="protein sequence ID" value="GIU49690.1"/>
    <property type="molecule type" value="Genomic_DNA"/>
</dbReference>
<dbReference type="InterPro" id="IPR001544">
    <property type="entry name" value="Aminotrans_IV"/>
</dbReference>
<comment type="pathway">
    <text evidence="7">Cofactor biosynthesis; tetrahydrofolate biosynthesis; 4-aminobenzoate from chorismate: step 2/2.</text>
</comment>
<dbReference type="InterPro" id="IPR043131">
    <property type="entry name" value="BCAT-like_N"/>
</dbReference>
<gene>
    <name evidence="13" type="primary">pabC</name>
    <name evidence="13" type="ORF">TUM4630_28890</name>
</gene>
<evidence type="ECO:0000256" key="1">
    <source>
        <dbReference type="ARBA" id="ARBA00001933"/>
    </source>
</evidence>
<proteinExistence type="inferred from homology"/>
<keyword evidence="4 12" id="KW-0663">Pyridoxal phosphate</keyword>
<keyword evidence="5" id="KW-0289">Folate biosynthesis</keyword>
<dbReference type="Gene3D" id="3.20.10.10">
    <property type="entry name" value="D-amino Acid Aminotransferase, subunit A, domain 2"/>
    <property type="match status" value="1"/>
</dbReference>
<dbReference type="InterPro" id="IPR043132">
    <property type="entry name" value="BCAT-like_C"/>
</dbReference>
<dbReference type="InterPro" id="IPR018300">
    <property type="entry name" value="Aminotrans_IV_CS"/>
</dbReference>
<comment type="similarity">
    <text evidence="2 11">Belongs to the class-IV pyridoxal-phosphate-dependent aminotransferase family.</text>
</comment>
<name>A0ABQ4PN57_9GAMM</name>
<dbReference type="Gene3D" id="3.30.470.10">
    <property type="match status" value="1"/>
</dbReference>
<evidence type="ECO:0000256" key="4">
    <source>
        <dbReference type="ARBA" id="ARBA00022898"/>
    </source>
</evidence>
<dbReference type="InterPro" id="IPR036038">
    <property type="entry name" value="Aminotransferase-like"/>
</dbReference>
<evidence type="ECO:0000256" key="9">
    <source>
        <dbReference type="ARBA" id="ARBA00049529"/>
    </source>
</evidence>
<keyword evidence="14" id="KW-1185">Reference proteome</keyword>
<organism evidence="13 14">
    <name type="scientific">Shewanella algidipiscicola</name>
    <dbReference type="NCBI Taxonomy" id="614070"/>
    <lineage>
        <taxon>Bacteria</taxon>
        <taxon>Pseudomonadati</taxon>
        <taxon>Pseudomonadota</taxon>
        <taxon>Gammaproteobacteria</taxon>
        <taxon>Alteromonadales</taxon>
        <taxon>Shewanellaceae</taxon>
        <taxon>Shewanella</taxon>
    </lineage>
</organism>
<dbReference type="InterPro" id="IPR017824">
    <property type="entry name" value="Aminodeoxychorismate_lyase_IV"/>
</dbReference>